<proteinExistence type="predicted"/>
<protein>
    <submittedName>
        <fullName evidence="1">Uncharacterized protein</fullName>
    </submittedName>
</protein>
<evidence type="ECO:0000313" key="2">
    <source>
        <dbReference type="Proteomes" id="UP001498398"/>
    </source>
</evidence>
<gene>
    <name evidence="1" type="ORF">VKT23_006508</name>
</gene>
<name>A0ABR1JSD0_9AGAR</name>
<keyword evidence="2" id="KW-1185">Reference proteome</keyword>
<organism evidence="1 2">
    <name type="scientific">Marasmiellus scandens</name>
    <dbReference type="NCBI Taxonomy" id="2682957"/>
    <lineage>
        <taxon>Eukaryota</taxon>
        <taxon>Fungi</taxon>
        <taxon>Dikarya</taxon>
        <taxon>Basidiomycota</taxon>
        <taxon>Agaricomycotina</taxon>
        <taxon>Agaricomycetes</taxon>
        <taxon>Agaricomycetidae</taxon>
        <taxon>Agaricales</taxon>
        <taxon>Marasmiineae</taxon>
        <taxon>Omphalotaceae</taxon>
        <taxon>Marasmiellus</taxon>
    </lineage>
</organism>
<evidence type="ECO:0000313" key="1">
    <source>
        <dbReference type="EMBL" id="KAK7464340.1"/>
    </source>
</evidence>
<reference evidence="1 2" key="1">
    <citation type="submission" date="2024-01" db="EMBL/GenBank/DDBJ databases">
        <title>A draft genome for the cacao thread blight pathogen Marasmiellus scandens.</title>
        <authorList>
            <person name="Baruah I.K."/>
            <person name="Leung J."/>
            <person name="Bukari Y."/>
            <person name="Amoako-Attah I."/>
            <person name="Meinhardt L.W."/>
            <person name="Bailey B.A."/>
            <person name="Cohen S.P."/>
        </authorList>
    </citation>
    <scope>NUCLEOTIDE SEQUENCE [LARGE SCALE GENOMIC DNA]</scope>
    <source>
        <strain evidence="1 2">GH-19</strain>
    </source>
</reference>
<accession>A0ABR1JSD0</accession>
<sequence>MSLQETNPHYFSRKLADDLTSFLQNYSVPSFLSSANSDLPLGVFIATNMVAIVDLAEFLEKDANKDLKVTHLLLSDSSSDDLIHDRGFIDTKVFADGKRTADDIDVSDEEEDARCYNRKLLRRYRRLRRDHSAVISRILERTSSSLERLSYLVYTENWMEEEELDTLLQSSPSYPHYENNESAELSELFTLEFPVLRELSLRNKILWRGEARFPWADSLDASTCVFPHLPSLTHLHVSGSSYHIKGIPTLATLNEHLPSLTQVRFSATGVPKELHKRPKPYQGWTREKWQQTRDWWSPPPPEPSPIPPGLTFLYNPRFPDLDIGFCGTSAVEFDDFLVRLGRLASDFRSGFHLIWPSEEDFQKYGRNNGTFPPDRAVKNFRDCLTVRESGERDVTERGEWKEPEGRPWELDRREWWWNPYAQQSKKELQLPM</sequence>
<comment type="caution">
    <text evidence="1">The sequence shown here is derived from an EMBL/GenBank/DDBJ whole genome shotgun (WGS) entry which is preliminary data.</text>
</comment>
<dbReference type="EMBL" id="JBANRG010000008">
    <property type="protein sequence ID" value="KAK7464340.1"/>
    <property type="molecule type" value="Genomic_DNA"/>
</dbReference>
<dbReference type="Proteomes" id="UP001498398">
    <property type="component" value="Unassembled WGS sequence"/>
</dbReference>